<dbReference type="PROSITE" id="PS50850">
    <property type="entry name" value="MFS"/>
    <property type="match status" value="1"/>
</dbReference>
<dbReference type="InterPro" id="IPR020846">
    <property type="entry name" value="MFS_dom"/>
</dbReference>
<feature type="transmembrane region" description="Helical" evidence="7">
    <location>
        <begin position="79"/>
        <end position="96"/>
    </location>
</feature>
<keyword evidence="6 7" id="KW-0472">Membrane</keyword>
<evidence type="ECO:0000259" key="8">
    <source>
        <dbReference type="PROSITE" id="PS50850"/>
    </source>
</evidence>
<reference evidence="9 10" key="1">
    <citation type="submission" date="2024-09" db="EMBL/GenBank/DDBJ databases">
        <authorList>
            <person name="Sun Q."/>
            <person name="Mori K."/>
        </authorList>
    </citation>
    <scope>NUCLEOTIDE SEQUENCE [LARGE SCALE GENOMIC DNA]</scope>
    <source>
        <strain evidence="9 10">TBRC 3947</strain>
    </source>
</reference>
<comment type="similarity">
    <text evidence="2">Belongs to the major facilitator superfamily.</text>
</comment>
<keyword evidence="3" id="KW-0813">Transport</keyword>
<gene>
    <name evidence="9" type="ORF">ACFFIA_04750</name>
</gene>
<dbReference type="PANTHER" id="PTHR23514:SF3">
    <property type="entry name" value="BYPASS OF STOP CODON PROTEIN 6"/>
    <property type="match status" value="1"/>
</dbReference>
<feature type="transmembrane region" description="Helical" evidence="7">
    <location>
        <begin position="339"/>
        <end position="362"/>
    </location>
</feature>
<feature type="transmembrane region" description="Helical" evidence="7">
    <location>
        <begin position="279"/>
        <end position="297"/>
    </location>
</feature>
<name>A0ABV6LX12_9ACTN</name>
<accession>A0ABV6LX12</accession>
<evidence type="ECO:0000313" key="10">
    <source>
        <dbReference type="Proteomes" id="UP001589867"/>
    </source>
</evidence>
<proteinExistence type="inferred from homology"/>
<comment type="caution">
    <text evidence="9">The sequence shown here is derived from an EMBL/GenBank/DDBJ whole genome shotgun (WGS) entry which is preliminary data.</text>
</comment>
<dbReference type="Gene3D" id="1.20.1250.20">
    <property type="entry name" value="MFS general substrate transporter like domains"/>
    <property type="match status" value="2"/>
</dbReference>
<dbReference type="RefSeq" id="WP_377245914.1">
    <property type="nucleotide sequence ID" value="NZ_JBHLUH010000005.1"/>
</dbReference>
<keyword evidence="4 7" id="KW-0812">Transmembrane</keyword>
<sequence length="402" mass="40920">MTATTRTGTRGGMLLLAYFAFISLGLPDGLLGVGWPSISEEFDVPRETVGILLTVGTVGYLTSSVAAGFTIARLGVGRLLAGSTALCAISLAVYAFSPVLAVMVAFALVLGLGGGAIDSGLNAYAAAAFGPRHMNWLHAFFGLGVAIGPLIMTTALAADLSWRWGYGVVATAQVLLATAFVLTVNRWAVHRPAQADVPAPPPVPIRATLVIPAVWLGALAFGVYVAVEVAAGLWAYTLLTEGRGVSAAVAGVCVSGYWACLFLGRVVQGVVAERVGSGQVLWGSLAGMAAGAVLVALPAPGWVAALGLGIIGFSAAPVFPLMTLMTADRVGEAHADRTIGVQLGASALGGALLPGLVGVLLSRIDVEALGPSLVVMSLLLMLLYAASSRRRAGDETTTVRTA</sequence>
<feature type="transmembrane region" description="Helical" evidence="7">
    <location>
        <begin position="164"/>
        <end position="184"/>
    </location>
</feature>
<feature type="transmembrane region" description="Helical" evidence="7">
    <location>
        <begin position="12"/>
        <end position="38"/>
    </location>
</feature>
<protein>
    <submittedName>
        <fullName evidence="9">Sugar MFS transporter</fullName>
    </submittedName>
</protein>
<feature type="transmembrane region" description="Helical" evidence="7">
    <location>
        <begin position="205"/>
        <end position="227"/>
    </location>
</feature>
<evidence type="ECO:0000256" key="6">
    <source>
        <dbReference type="ARBA" id="ARBA00023136"/>
    </source>
</evidence>
<feature type="transmembrane region" description="Helical" evidence="7">
    <location>
        <begin position="136"/>
        <end position="158"/>
    </location>
</feature>
<keyword evidence="10" id="KW-1185">Reference proteome</keyword>
<dbReference type="Proteomes" id="UP001589867">
    <property type="component" value="Unassembled WGS sequence"/>
</dbReference>
<dbReference type="EMBL" id="JBHLUH010000005">
    <property type="protein sequence ID" value="MFC0526961.1"/>
    <property type="molecule type" value="Genomic_DNA"/>
</dbReference>
<feature type="transmembrane region" description="Helical" evidence="7">
    <location>
        <begin position="102"/>
        <end position="124"/>
    </location>
</feature>
<evidence type="ECO:0000256" key="1">
    <source>
        <dbReference type="ARBA" id="ARBA00004651"/>
    </source>
</evidence>
<evidence type="ECO:0000313" key="9">
    <source>
        <dbReference type="EMBL" id="MFC0526961.1"/>
    </source>
</evidence>
<feature type="transmembrane region" description="Helical" evidence="7">
    <location>
        <begin position="303"/>
        <end position="327"/>
    </location>
</feature>
<feature type="transmembrane region" description="Helical" evidence="7">
    <location>
        <begin position="368"/>
        <end position="386"/>
    </location>
</feature>
<evidence type="ECO:0000256" key="3">
    <source>
        <dbReference type="ARBA" id="ARBA00022448"/>
    </source>
</evidence>
<feature type="transmembrane region" description="Helical" evidence="7">
    <location>
        <begin position="50"/>
        <end position="72"/>
    </location>
</feature>
<dbReference type="Pfam" id="PF07690">
    <property type="entry name" value="MFS_1"/>
    <property type="match status" value="1"/>
</dbReference>
<feature type="domain" description="Major facilitator superfamily (MFS) profile" evidence="8">
    <location>
        <begin position="13"/>
        <end position="389"/>
    </location>
</feature>
<dbReference type="InterPro" id="IPR011701">
    <property type="entry name" value="MFS"/>
</dbReference>
<evidence type="ECO:0000256" key="5">
    <source>
        <dbReference type="ARBA" id="ARBA00022989"/>
    </source>
</evidence>
<dbReference type="InterPro" id="IPR036259">
    <property type="entry name" value="MFS_trans_sf"/>
</dbReference>
<keyword evidence="5 7" id="KW-1133">Transmembrane helix</keyword>
<dbReference type="PANTHER" id="PTHR23514">
    <property type="entry name" value="BYPASS OF STOP CODON PROTEIN 6"/>
    <property type="match status" value="1"/>
</dbReference>
<comment type="subcellular location">
    <subcellularLocation>
        <location evidence="1">Cell membrane</location>
        <topology evidence="1">Multi-pass membrane protein</topology>
    </subcellularLocation>
</comment>
<evidence type="ECO:0000256" key="2">
    <source>
        <dbReference type="ARBA" id="ARBA00008335"/>
    </source>
</evidence>
<feature type="transmembrane region" description="Helical" evidence="7">
    <location>
        <begin position="247"/>
        <end position="267"/>
    </location>
</feature>
<dbReference type="InterPro" id="IPR051788">
    <property type="entry name" value="MFS_Transporter"/>
</dbReference>
<organism evidence="9 10">
    <name type="scientific">Phytohabitans kaempferiae</name>
    <dbReference type="NCBI Taxonomy" id="1620943"/>
    <lineage>
        <taxon>Bacteria</taxon>
        <taxon>Bacillati</taxon>
        <taxon>Actinomycetota</taxon>
        <taxon>Actinomycetes</taxon>
        <taxon>Micromonosporales</taxon>
        <taxon>Micromonosporaceae</taxon>
    </lineage>
</organism>
<dbReference type="SUPFAM" id="SSF103473">
    <property type="entry name" value="MFS general substrate transporter"/>
    <property type="match status" value="1"/>
</dbReference>
<evidence type="ECO:0000256" key="4">
    <source>
        <dbReference type="ARBA" id="ARBA00022692"/>
    </source>
</evidence>
<evidence type="ECO:0000256" key="7">
    <source>
        <dbReference type="SAM" id="Phobius"/>
    </source>
</evidence>